<evidence type="ECO:0000313" key="1">
    <source>
        <dbReference type="EMBL" id="MPQ64646.1"/>
    </source>
</evidence>
<dbReference type="EMBL" id="SPSF01000053">
    <property type="protein sequence ID" value="MPQ64646.1"/>
    <property type="molecule type" value="Genomic_DNA"/>
</dbReference>
<protein>
    <submittedName>
        <fullName evidence="1">ATP-binding protein</fullName>
    </submittedName>
</protein>
<reference evidence="1 2" key="1">
    <citation type="journal article" date="2019" name="Lett. Appl. Microbiol.">
        <title>A case of 'blown pack' spoilage of vacuum-packaged pork likely associated with Clostridium estertheticum in Canada.</title>
        <authorList>
            <person name="Zhang P."/>
            <person name="Ward P."/>
            <person name="McMullen L.M."/>
            <person name="Yang X."/>
        </authorList>
    </citation>
    <scope>NUCLEOTIDE SEQUENCE [LARGE SCALE GENOMIC DNA]</scope>
    <source>
        <strain evidence="1 2">MA19</strain>
    </source>
</reference>
<dbReference type="Proteomes" id="UP000342249">
    <property type="component" value="Unassembled WGS sequence"/>
</dbReference>
<keyword evidence="1" id="KW-0547">Nucleotide-binding</keyword>
<dbReference type="AlphaFoldDB" id="A0A5N7IV94"/>
<organism evidence="1 2">
    <name type="scientific">Clostridium estertheticum</name>
    <dbReference type="NCBI Taxonomy" id="238834"/>
    <lineage>
        <taxon>Bacteria</taxon>
        <taxon>Bacillati</taxon>
        <taxon>Bacillota</taxon>
        <taxon>Clostridia</taxon>
        <taxon>Eubacteriales</taxon>
        <taxon>Clostridiaceae</taxon>
        <taxon>Clostridium</taxon>
    </lineage>
</organism>
<dbReference type="InterPro" id="IPR027417">
    <property type="entry name" value="P-loop_NTPase"/>
</dbReference>
<accession>A0A5N7IV94</accession>
<gene>
    <name evidence="1" type="ORF">E4V82_21460</name>
</gene>
<dbReference type="GO" id="GO:0005524">
    <property type="term" value="F:ATP binding"/>
    <property type="evidence" value="ECO:0007669"/>
    <property type="project" value="UniProtKB-KW"/>
</dbReference>
<comment type="caution">
    <text evidence="1">The sequence shown here is derived from an EMBL/GenBank/DDBJ whole genome shotgun (WGS) entry which is preliminary data.</text>
</comment>
<dbReference type="Gene3D" id="3.40.50.300">
    <property type="entry name" value="P-loop containing nucleotide triphosphate hydrolases"/>
    <property type="match status" value="1"/>
</dbReference>
<sequence>MKKLLSSDVFKPCNFPEHTYIPRESKFGIEYEQRLNLALNVSGTLISIIGASKMGKTVLCEKVIPFERQVNISGADFSNGEDFWSVIAQKIGLPFEGKTTESKQISNTEQHSKTESFILTKDMVIKHFASNNKVLILDDFHYASNEAQKNIASHLKDAIRRDFRAIIISLPHRADAPIRNNADLAGRLSLIDIESWKINELEEIAIKGFKQLNVKISKQVAQEIAIESLTSPQLMQYICLSICTALNVDNGDTKEITFNILEKAYKLTTSNLDYADVVNLISKGPLSKGKSRTMYSTKSGEQMDLYKLVVESLSKNPPLMGLTIDDIKERVSDLIQKDMMKPDRQKIKNTVTQMQKIITDKDDIFKVLEWKDDMIYITDPLFLFYLRWGR</sequence>
<proteinExistence type="predicted"/>
<dbReference type="SUPFAM" id="SSF52540">
    <property type="entry name" value="P-loop containing nucleoside triphosphate hydrolases"/>
    <property type="match status" value="1"/>
</dbReference>
<name>A0A5N7IV94_9CLOT</name>
<keyword evidence="1" id="KW-0067">ATP-binding</keyword>
<evidence type="ECO:0000313" key="2">
    <source>
        <dbReference type="Proteomes" id="UP000342249"/>
    </source>
</evidence>